<accession>A0A1M4WAR9</accession>
<sequence length="260" mass="30089">MKSFEEFKILEKKNIHPINIKELILKNRRQELNYVIDTIEDDTNGDGIPDKIILLGKDYTGGESNYKTNIYLEIIDGATNKKTTINFPNNEGYNSCLFLANFRNLKEKDILVRITSGGSGDYLFAYIVSFIENQYKIVFDSENYFKKEDYNGKFKDSYKVELVSNILKEKYSLDISNKEKDYLNLIYEGEKLKNPMEVNVSSLNSLIPLNQCNDNIYNLLSFQKLLGINYGDLLGVIESYIKWDNKGFKTYFQLLGLKGV</sequence>
<keyword evidence="2" id="KW-1185">Reference proteome</keyword>
<dbReference type="EMBL" id="FQVM01000011">
    <property type="protein sequence ID" value="SHE78265.1"/>
    <property type="molecule type" value="Genomic_DNA"/>
</dbReference>
<evidence type="ECO:0000313" key="2">
    <source>
        <dbReference type="Proteomes" id="UP000184035"/>
    </source>
</evidence>
<gene>
    <name evidence="1" type="ORF">SAMN05443638_11141</name>
</gene>
<dbReference type="AlphaFoldDB" id="A0A1M4WAR9"/>
<reference evidence="1 2" key="1">
    <citation type="submission" date="2016-11" db="EMBL/GenBank/DDBJ databases">
        <authorList>
            <person name="Jaros S."/>
            <person name="Januszkiewicz K."/>
            <person name="Wedrychowicz H."/>
        </authorList>
    </citation>
    <scope>NUCLEOTIDE SEQUENCE [LARGE SCALE GENOMIC DNA]</scope>
    <source>
        <strain evidence="1 2">DSM 2631</strain>
    </source>
</reference>
<evidence type="ECO:0000313" key="1">
    <source>
        <dbReference type="EMBL" id="SHE78265.1"/>
    </source>
</evidence>
<name>A0A1M4WAR9_9CLOT</name>
<dbReference type="Proteomes" id="UP000184035">
    <property type="component" value="Unassembled WGS sequence"/>
</dbReference>
<dbReference type="OrthoDB" id="1653343at2"/>
<protein>
    <submittedName>
        <fullName evidence="1">Uncharacterized protein</fullName>
    </submittedName>
</protein>
<organism evidence="1 2">
    <name type="scientific">Clostridium fallax</name>
    <dbReference type="NCBI Taxonomy" id="1533"/>
    <lineage>
        <taxon>Bacteria</taxon>
        <taxon>Bacillati</taxon>
        <taxon>Bacillota</taxon>
        <taxon>Clostridia</taxon>
        <taxon>Eubacteriales</taxon>
        <taxon>Clostridiaceae</taxon>
        <taxon>Clostridium</taxon>
    </lineage>
</organism>
<dbReference type="STRING" id="1533.SAMN05443638_11141"/>
<proteinExistence type="predicted"/>
<dbReference type="RefSeq" id="WP_083573481.1">
    <property type="nucleotide sequence ID" value="NZ_FQVM01000011.1"/>
</dbReference>